<dbReference type="AlphaFoldDB" id="A0A517QK48"/>
<protein>
    <submittedName>
        <fullName evidence="1">Uncharacterized protein</fullName>
    </submittedName>
</protein>
<proteinExistence type="predicted"/>
<gene>
    <name evidence="1" type="ORF">Mal48_12240</name>
</gene>
<sequence length="162" mass="17445">MKKLLLSGIKRLRRTDLLMTVILTILALLASGIPSEACRCCTVGESSVSEGSMSASRDSENVQKSGQILENCPRCASRQSRCHQAGNCCKSLNHPCDCHHQPVAIFIIEDSLGSDAETNSDSTHVLFSIFDQLSGARHGDVWLASLATQGTSATVLLCRLQL</sequence>
<keyword evidence="2" id="KW-1185">Reference proteome</keyword>
<dbReference type="EMBL" id="CP036267">
    <property type="protein sequence ID" value="QDT31985.1"/>
    <property type="molecule type" value="Genomic_DNA"/>
</dbReference>
<dbReference type="Proteomes" id="UP000315724">
    <property type="component" value="Chromosome"/>
</dbReference>
<name>A0A517QK48_9PLAN</name>
<evidence type="ECO:0000313" key="2">
    <source>
        <dbReference type="Proteomes" id="UP000315724"/>
    </source>
</evidence>
<dbReference type="KEGG" id="tpol:Mal48_12240"/>
<accession>A0A517QK48</accession>
<evidence type="ECO:0000313" key="1">
    <source>
        <dbReference type="EMBL" id="QDT31985.1"/>
    </source>
</evidence>
<organism evidence="1 2">
    <name type="scientific">Thalassoglobus polymorphus</name>
    <dbReference type="NCBI Taxonomy" id="2527994"/>
    <lineage>
        <taxon>Bacteria</taxon>
        <taxon>Pseudomonadati</taxon>
        <taxon>Planctomycetota</taxon>
        <taxon>Planctomycetia</taxon>
        <taxon>Planctomycetales</taxon>
        <taxon>Planctomycetaceae</taxon>
        <taxon>Thalassoglobus</taxon>
    </lineage>
</organism>
<reference evidence="1 2" key="1">
    <citation type="submission" date="2019-02" db="EMBL/GenBank/DDBJ databases">
        <title>Deep-cultivation of Planctomycetes and their phenomic and genomic characterization uncovers novel biology.</title>
        <authorList>
            <person name="Wiegand S."/>
            <person name="Jogler M."/>
            <person name="Boedeker C."/>
            <person name="Pinto D."/>
            <person name="Vollmers J."/>
            <person name="Rivas-Marin E."/>
            <person name="Kohn T."/>
            <person name="Peeters S.H."/>
            <person name="Heuer A."/>
            <person name="Rast P."/>
            <person name="Oberbeckmann S."/>
            <person name="Bunk B."/>
            <person name="Jeske O."/>
            <person name="Meyerdierks A."/>
            <person name="Storesund J.E."/>
            <person name="Kallscheuer N."/>
            <person name="Luecker S."/>
            <person name="Lage O.M."/>
            <person name="Pohl T."/>
            <person name="Merkel B.J."/>
            <person name="Hornburger P."/>
            <person name="Mueller R.-W."/>
            <person name="Bruemmer F."/>
            <person name="Labrenz M."/>
            <person name="Spormann A.M."/>
            <person name="Op den Camp H."/>
            <person name="Overmann J."/>
            <person name="Amann R."/>
            <person name="Jetten M.S.M."/>
            <person name="Mascher T."/>
            <person name="Medema M.H."/>
            <person name="Devos D.P."/>
            <person name="Kaster A.-K."/>
            <person name="Ovreas L."/>
            <person name="Rohde M."/>
            <person name="Galperin M.Y."/>
            <person name="Jogler C."/>
        </authorList>
    </citation>
    <scope>NUCLEOTIDE SEQUENCE [LARGE SCALE GENOMIC DNA]</scope>
    <source>
        <strain evidence="1 2">Mal48</strain>
    </source>
</reference>